<evidence type="ECO:0000256" key="5">
    <source>
        <dbReference type="ARBA" id="ARBA00022692"/>
    </source>
</evidence>
<dbReference type="GO" id="GO:0042918">
    <property type="term" value="P:alkanesulfonate transmembrane transport"/>
    <property type="evidence" value="ECO:0007669"/>
    <property type="project" value="UniProtKB-ARBA"/>
</dbReference>
<dbReference type="Proteomes" id="UP000063308">
    <property type="component" value="Chromosome"/>
</dbReference>
<keyword evidence="3 9" id="KW-0813">Transport</keyword>
<comment type="similarity">
    <text evidence="2 9">Belongs to the binding-protein-dependent transport system permease family.</text>
</comment>
<comment type="subcellular location">
    <subcellularLocation>
        <location evidence="1 9">Cell membrane</location>
        <topology evidence="1 9">Multi-pass membrane protein</topology>
    </subcellularLocation>
</comment>
<accession>A0A0E4FX30</accession>
<feature type="region of interest" description="Disordered" evidence="10">
    <location>
        <begin position="278"/>
        <end position="320"/>
    </location>
</feature>
<feature type="transmembrane region" description="Helical" evidence="9">
    <location>
        <begin position="188"/>
        <end position="215"/>
    </location>
</feature>
<dbReference type="PROSITE" id="PS50928">
    <property type="entry name" value="ABC_TM1"/>
    <property type="match status" value="1"/>
</dbReference>
<feature type="transmembrane region" description="Helical" evidence="9">
    <location>
        <begin position="89"/>
        <end position="112"/>
    </location>
</feature>
<dbReference type="Pfam" id="PF00528">
    <property type="entry name" value="BPD_transp_1"/>
    <property type="match status" value="1"/>
</dbReference>
<organism evidence="12 13">
    <name type="scientific">Bradyrhizobium diazoefficiens</name>
    <dbReference type="NCBI Taxonomy" id="1355477"/>
    <lineage>
        <taxon>Bacteria</taxon>
        <taxon>Pseudomonadati</taxon>
        <taxon>Pseudomonadota</taxon>
        <taxon>Alphaproteobacteria</taxon>
        <taxon>Hyphomicrobiales</taxon>
        <taxon>Nitrobacteraceae</taxon>
        <taxon>Bradyrhizobium</taxon>
    </lineage>
</organism>
<evidence type="ECO:0000256" key="2">
    <source>
        <dbReference type="ARBA" id="ARBA00009306"/>
    </source>
</evidence>
<dbReference type="CDD" id="cd06261">
    <property type="entry name" value="TM_PBP2"/>
    <property type="match status" value="1"/>
</dbReference>
<evidence type="ECO:0000256" key="10">
    <source>
        <dbReference type="SAM" id="MobiDB-lite"/>
    </source>
</evidence>
<protein>
    <submittedName>
        <fullName evidence="12">ABC transporter permease protein</fullName>
    </submittedName>
</protein>
<evidence type="ECO:0000256" key="3">
    <source>
        <dbReference type="ARBA" id="ARBA00022448"/>
    </source>
</evidence>
<evidence type="ECO:0000256" key="7">
    <source>
        <dbReference type="ARBA" id="ARBA00023136"/>
    </source>
</evidence>
<feature type="transmembrane region" description="Helical" evidence="9">
    <location>
        <begin position="148"/>
        <end position="167"/>
    </location>
</feature>
<evidence type="ECO:0000313" key="12">
    <source>
        <dbReference type="EMBL" id="BAR60518.1"/>
    </source>
</evidence>
<dbReference type="EMBL" id="AP014685">
    <property type="protein sequence ID" value="BAR60518.1"/>
    <property type="molecule type" value="Genomic_DNA"/>
</dbReference>
<feature type="domain" description="ABC transmembrane type-1" evidence="11">
    <location>
        <begin position="82"/>
        <end position="266"/>
    </location>
</feature>
<evidence type="ECO:0000256" key="4">
    <source>
        <dbReference type="ARBA" id="ARBA00022475"/>
    </source>
</evidence>
<keyword evidence="7 9" id="KW-0472">Membrane</keyword>
<evidence type="ECO:0000256" key="1">
    <source>
        <dbReference type="ARBA" id="ARBA00004651"/>
    </source>
</evidence>
<dbReference type="PANTHER" id="PTHR30151">
    <property type="entry name" value="ALKANE SULFONATE ABC TRANSPORTER-RELATED, MEMBRANE SUBUNIT"/>
    <property type="match status" value="1"/>
</dbReference>
<feature type="transmembrane region" description="Helical" evidence="9">
    <location>
        <begin position="124"/>
        <end position="142"/>
    </location>
</feature>
<comment type="function">
    <text evidence="8">Probably part of an ABC transporter complex. Probably responsible for the translocation of the substrate across the membrane.</text>
</comment>
<feature type="transmembrane region" description="Helical" evidence="9">
    <location>
        <begin position="235"/>
        <end position="257"/>
    </location>
</feature>
<evidence type="ECO:0000313" key="13">
    <source>
        <dbReference type="Proteomes" id="UP000063308"/>
    </source>
</evidence>
<keyword evidence="5 9" id="KW-0812">Transmembrane</keyword>
<dbReference type="InterPro" id="IPR000515">
    <property type="entry name" value="MetI-like"/>
</dbReference>
<dbReference type="AlphaFoldDB" id="A0A0E4FX30"/>
<dbReference type="Gene3D" id="1.10.3720.10">
    <property type="entry name" value="MetI-like"/>
    <property type="match status" value="1"/>
</dbReference>
<dbReference type="FunFam" id="1.10.3720.10:FF:000003">
    <property type="entry name" value="Aliphatic sulfonate ABC transporter permease"/>
    <property type="match status" value="1"/>
</dbReference>
<dbReference type="InterPro" id="IPR035906">
    <property type="entry name" value="MetI-like_sf"/>
</dbReference>
<sequence length="320" mass="34600">MTSVIDAAPAKPAFRLTRAFQGLERVVVPALLIAGWEAFARSGMLPTALLPAPSAVLHALGDWVFGFDETTQTYSGHWLRDALASALRVFGGFALASALGILAGVAIGWSRLFEKTLEPTLQMLRPIPPVSWIPLAIIWFGIADKPAIFLVFLGAFFPVLMNSIHGVKTVDHNLVRAGAMMGASQRQMLTDIVLPAALPSIFAGLRIAVGSAWMLTVTAEMVAVKSGLGYVLWDSYYFLRYDIVLAAMISIGLLGYLSDLGLKAIMARTLRWQQTTTVQGRAGQADGGNRASQHRQGILRQAARPRSPDAGQHQSRHRGQ</sequence>
<evidence type="ECO:0000259" key="11">
    <source>
        <dbReference type="PROSITE" id="PS50928"/>
    </source>
</evidence>
<gene>
    <name evidence="12" type="ORF">NK6_7367</name>
</gene>
<keyword evidence="4" id="KW-1003">Cell membrane</keyword>
<dbReference type="PANTHER" id="PTHR30151:SF0">
    <property type="entry name" value="ABC TRANSPORTER PERMEASE PROTEIN MJ0413-RELATED"/>
    <property type="match status" value="1"/>
</dbReference>
<evidence type="ECO:0000256" key="8">
    <source>
        <dbReference type="ARBA" id="ARBA00056719"/>
    </source>
</evidence>
<keyword evidence="6 9" id="KW-1133">Transmembrane helix</keyword>
<proteinExistence type="inferred from homology"/>
<dbReference type="RefSeq" id="WP_249162686.1">
    <property type="nucleotide sequence ID" value="NZ_JAFCKD010000001.1"/>
</dbReference>
<evidence type="ECO:0000256" key="9">
    <source>
        <dbReference type="RuleBase" id="RU363032"/>
    </source>
</evidence>
<name>A0A0E4FX30_9BRAD</name>
<dbReference type="SUPFAM" id="SSF161098">
    <property type="entry name" value="MetI-like"/>
    <property type="match status" value="1"/>
</dbReference>
<reference evidence="12 13" key="1">
    <citation type="submission" date="2014-11" db="EMBL/GenBank/DDBJ databases">
        <title>Symbiosis island explosion on the genome of extra-slow-growing strains of soybean bradyrhizobia with massive insertion sequences.</title>
        <authorList>
            <person name="Iida T."/>
            <person name="Minamisawa K."/>
        </authorList>
    </citation>
    <scope>NUCLEOTIDE SEQUENCE [LARGE SCALE GENOMIC DNA]</scope>
    <source>
        <strain evidence="12 13">NK6</strain>
    </source>
</reference>
<dbReference type="GO" id="GO:0005886">
    <property type="term" value="C:plasma membrane"/>
    <property type="evidence" value="ECO:0007669"/>
    <property type="project" value="UniProtKB-SubCell"/>
</dbReference>
<evidence type="ECO:0000256" key="6">
    <source>
        <dbReference type="ARBA" id="ARBA00022989"/>
    </source>
</evidence>